<feature type="repeat" description="ANK" evidence="3">
    <location>
        <begin position="792"/>
        <end position="824"/>
    </location>
</feature>
<dbReference type="OrthoDB" id="2134805at2759"/>
<accession>B0XCH3</accession>
<dbReference type="Pfam" id="PF12796">
    <property type="entry name" value="Ank_2"/>
    <property type="match status" value="4"/>
</dbReference>
<dbReference type="eggNOG" id="KOG4177">
    <property type="taxonomic scope" value="Eukaryota"/>
</dbReference>
<dbReference type="SUPFAM" id="SSF48403">
    <property type="entry name" value="Ankyrin repeat"/>
    <property type="match status" value="3"/>
</dbReference>
<dbReference type="PROSITE" id="PS50088">
    <property type="entry name" value="ANK_REPEAT"/>
    <property type="match status" value="12"/>
</dbReference>
<sequence>MYGMDDSFSEYEEEEQLDDEPMPEEEDGLDHETISDLDSESDESSIEEPDCLLQPTKMETMQIIGNFQLISAIWQEDLPKIKDLIDSGADINFVNLYNNNNTPLHDAVTSGNPEIVEMLLAAGASPTAKNDRNQDPVDLCSRLENKKREIIRAIFNHSKQTAEKMDIDQDFSTTTFYRRHGTTAVGQYYETKLLSMVLFRLLHDDQIKNFYLGNNLDEAGRFDDIVLRTINAGGKSQVYCLQTRHKPKSSTVKFEDIVNSHDLRGAFNLNKYLESFLQIRYMFSSTNEHAIFHGEYETTELELILFTPAMFIFPEDASCEYMVGYKSANINAITFDNGQSALHMAVEKGHLDIVKLLLRYEADVNISTTGTGVTPLHVAAQSGYFKIVELLLSKGVNVDCANIDNATALHLASENGHTETVELLLKNHANVDKKTIKNGSTALLLASKKGHTAVVELLLAYGADPNIKTDYWGFSPLYWAARNNSIEIVSLLEGKGAGIDTVTYFVGHTAMHIAILYGHTEIVEFLLAKGANIELATKVEGWTPLDLAIKYNAFKIITALKEAGAELRREVDTKGSFEIFGSLSGGKSILEGERSGIQEPRKAMKRKYLEPKSFIETFCKRPASPVLGQHYETKLLSMVLFRLLHVDQIKNFYLGNNLDEAGMFDDIVLRTIDAGGKSQVYCLQTRHKPKSSTVKFEDIVNSHDLRGAFNLNKYLESFLQIRYMFSSTNEHAIFHGEYETTELELILFTPAKFIFPEDASYEYMGGSHRGHKNIVKYLIKKKDSKNAVTMDKGENVLHIAAKAGFRDIVSMLLDHKVDVHGTTADAAENGYLKLVRLTMDDSPDDWMNISFDWLDGWTALHFAANGGHKRVVDYLLGKSAIVDTETAENGQTALHLAAAKGHSSIVEALLGKKANINARTTDSGATPLHLAAQQGSTEVVSKLLENGADKYATTTVDVQVQKAIECVKEIEEALPFFMNFFSTKPDITCLKLLSYVQSLGCEVKIVLLDKAEVEQTLSVLSKVDKPRCLFIAVLPEPDKGAIEKLRKKVNKLVVVTKHEYSGEWKSIEDKT</sequence>
<dbReference type="InterPro" id="IPR002110">
    <property type="entry name" value="Ankyrin_rpt"/>
</dbReference>
<dbReference type="Gene3D" id="1.25.40.20">
    <property type="entry name" value="Ankyrin repeat-containing domain"/>
    <property type="match status" value="5"/>
</dbReference>
<keyword evidence="2 3" id="KW-0040">ANK repeat</keyword>
<keyword evidence="1" id="KW-0677">Repeat</keyword>
<evidence type="ECO:0000313" key="7">
    <source>
        <dbReference type="Proteomes" id="UP000002320"/>
    </source>
</evidence>
<evidence type="ECO:0000256" key="2">
    <source>
        <dbReference type="ARBA" id="ARBA00023043"/>
    </source>
</evidence>
<feature type="repeat" description="ANK" evidence="3">
    <location>
        <begin position="371"/>
        <end position="403"/>
    </location>
</feature>
<dbReference type="InParanoid" id="B0XCH3"/>
<dbReference type="PRINTS" id="PR01415">
    <property type="entry name" value="ANKYRIN"/>
</dbReference>
<dbReference type="STRING" id="7176.B0XCH3"/>
<dbReference type="Proteomes" id="UP000002320">
    <property type="component" value="Unassembled WGS sequence"/>
</dbReference>
<dbReference type="PROSITE" id="PS50297">
    <property type="entry name" value="ANK_REP_REGION"/>
    <property type="match status" value="11"/>
</dbReference>
<evidence type="ECO:0000256" key="3">
    <source>
        <dbReference type="PROSITE-ProRule" id="PRU00023"/>
    </source>
</evidence>
<feature type="repeat" description="ANK" evidence="3">
    <location>
        <begin position="337"/>
        <end position="369"/>
    </location>
</feature>
<feature type="repeat" description="ANK" evidence="3">
    <location>
        <begin position="540"/>
        <end position="572"/>
    </location>
</feature>
<feature type="repeat" description="ANK" evidence="3">
    <location>
        <begin position="438"/>
        <end position="470"/>
    </location>
</feature>
<dbReference type="HOGENOM" id="CLU_287623_0_0_1"/>
<feature type="repeat" description="ANK" evidence="3">
    <location>
        <begin position="889"/>
        <end position="921"/>
    </location>
</feature>
<evidence type="ECO:0000313" key="5">
    <source>
        <dbReference type="EMBL" id="EDS44835.1"/>
    </source>
</evidence>
<organism>
    <name type="scientific">Culex quinquefasciatus</name>
    <name type="common">Southern house mosquito</name>
    <name type="synonym">Culex pungens</name>
    <dbReference type="NCBI Taxonomy" id="7176"/>
    <lineage>
        <taxon>Eukaryota</taxon>
        <taxon>Metazoa</taxon>
        <taxon>Ecdysozoa</taxon>
        <taxon>Arthropoda</taxon>
        <taxon>Hexapoda</taxon>
        <taxon>Insecta</taxon>
        <taxon>Pterygota</taxon>
        <taxon>Neoptera</taxon>
        <taxon>Endopterygota</taxon>
        <taxon>Diptera</taxon>
        <taxon>Nematocera</taxon>
        <taxon>Culicoidea</taxon>
        <taxon>Culicidae</taxon>
        <taxon>Culicinae</taxon>
        <taxon>Culicini</taxon>
        <taxon>Culex</taxon>
        <taxon>Culex</taxon>
    </lineage>
</organism>
<dbReference type="PANTHER" id="PTHR24171">
    <property type="entry name" value="ANKYRIN REPEAT DOMAIN-CONTAINING PROTEIN 39-RELATED"/>
    <property type="match status" value="1"/>
</dbReference>
<dbReference type="EMBL" id="DS232695">
    <property type="protein sequence ID" value="EDS44835.1"/>
    <property type="molecule type" value="Genomic_DNA"/>
</dbReference>
<feature type="repeat" description="ANK" evidence="3">
    <location>
        <begin position="923"/>
        <end position="955"/>
    </location>
</feature>
<dbReference type="InterPro" id="IPR036770">
    <property type="entry name" value="Ankyrin_rpt-contain_sf"/>
</dbReference>
<evidence type="ECO:0000313" key="6">
    <source>
        <dbReference type="EnsemblMetazoa" id="CPIJ017154-PA"/>
    </source>
</evidence>
<proteinExistence type="predicted"/>
<dbReference type="AlphaFoldDB" id="B0XCH3"/>
<protein>
    <submittedName>
        <fullName evidence="5 6">Ankyrin3</fullName>
    </submittedName>
</protein>
<dbReference type="Pfam" id="PF00023">
    <property type="entry name" value="Ank"/>
    <property type="match status" value="3"/>
</dbReference>
<dbReference type="VEuPathDB" id="VectorBase:CQUJHB009732"/>
<dbReference type="VEuPathDB" id="VectorBase:CQUJHB000118"/>
<feature type="region of interest" description="Disordered" evidence="4">
    <location>
        <begin position="1"/>
        <end position="50"/>
    </location>
</feature>
<feature type="repeat" description="ANK" evidence="3">
    <location>
        <begin position="506"/>
        <end position="538"/>
    </location>
</feature>
<gene>
    <name evidence="6" type="primary">6050810</name>
    <name evidence="5" type="ORF">CpipJ_CPIJ017154</name>
</gene>
<reference evidence="5" key="1">
    <citation type="submission" date="2007-03" db="EMBL/GenBank/DDBJ databases">
        <title>Annotation of Culex pipiens quinquefasciatus.</title>
        <authorList>
            <consortium name="The Broad Institute Genome Sequencing Platform"/>
            <person name="Atkinson P.W."/>
            <person name="Hemingway J."/>
            <person name="Christensen B.M."/>
            <person name="Higgs S."/>
            <person name="Kodira C."/>
            <person name="Hannick L."/>
            <person name="Megy K."/>
            <person name="O'Leary S."/>
            <person name="Pearson M."/>
            <person name="Haas B.J."/>
            <person name="Mauceli E."/>
            <person name="Wortman J.R."/>
            <person name="Lee N.H."/>
            <person name="Guigo R."/>
            <person name="Stanke M."/>
            <person name="Alvarado L."/>
            <person name="Amedeo P."/>
            <person name="Antoine C.H."/>
            <person name="Arensburger P."/>
            <person name="Bidwell S.L."/>
            <person name="Crawford M."/>
            <person name="Camaro F."/>
            <person name="Devon K."/>
            <person name="Engels R."/>
            <person name="Hammond M."/>
            <person name="Howarth C."/>
            <person name="Koehrsen M."/>
            <person name="Lawson D."/>
            <person name="Montgomery P."/>
            <person name="Nene V."/>
            <person name="Nusbaum C."/>
            <person name="Puiu D."/>
            <person name="Romero-Severson J."/>
            <person name="Severson D.W."/>
            <person name="Shumway M."/>
            <person name="Sisk P."/>
            <person name="Stolte C."/>
            <person name="Zeng Q."/>
            <person name="Eisenstadt E."/>
            <person name="Fraser-Liggett C."/>
            <person name="Strausberg R."/>
            <person name="Galagan J."/>
            <person name="Birren B."/>
            <person name="Collins F.H."/>
        </authorList>
    </citation>
    <scope>NUCLEOTIDE SEQUENCE [LARGE SCALE GENOMIC DNA]</scope>
    <source>
        <strain evidence="5">JHB</strain>
    </source>
</reference>
<feature type="repeat" description="ANK" evidence="3">
    <location>
        <begin position="404"/>
        <end position="436"/>
    </location>
</feature>
<name>B0XCH3_CULQU</name>
<feature type="compositionally biased region" description="Acidic residues" evidence="4">
    <location>
        <begin position="7"/>
        <end position="50"/>
    </location>
</feature>
<dbReference type="KEGG" id="cqu:CpipJ_CPIJ017154"/>
<dbReference type="VEuPathDB" id="VectorBase:CQUJHB005465"/>
<evidence type="ECO:0000256" key="1">
    <source>
        <dbReference type="ARBA" id="ARBA00022737"/>
    </source>
</evidence>
<dbReference type="EnsemblMetazoa" id="CPIJ017154-RA">
    <property type="protein sequence ID" value="CPIJ017154-PA"/>
    <property type="gene ID" value="CPIJ017154"/>
</dbReference>
<evidence type="ECO:0000256" key="4">
    <source>
        <dbReference type="SAM" id="MobiDB-lite"/>
    </source>
</evidence>
<dbReference type="VEuPathDB" id="VectorBase:CQUJHB002881"/>
<dbReference type="VEuPathDB" id="VectorBase:CPIJ017154"/>
<feature type="repeat" description="ANK" evidence="3">
    <location>
        <begin position="99"/>
        <end position="131"/>
    </location>
</feature>
<feature type="repeat" description="ANK" evidence="3">
    <location>
        <begin position="472"/>
        <end position="504"/>
    </location>
</feature>
<dbReference type="SMART" id="SM00248">
    <property type="entry name" value="ANK"/>
    <property type="match status" value="14"/>
</dbReference>
<feature type="repeat" description="ANK" evidence="3">
    <location>
        <begin position="855"/>
        <end position="887"/>
    </location>
</feature>
<keyword evidence="7" id="KW-1185">Reference proteome</keyword>
<reference evidence="6" key="2">
    <citation type="submission" date="2020-05" db="UniProtKB">
        <authorList>
            <consortium name="EnsemblMetazoa"/>
        </authorList>
    </citation>
    <scope>IDENTIFICATION</scope>
    <source>
        <strain evidence="6">JHB</strain>
    </source>
</reference>